<accession>A0AAF0XRK9</accession>
<dbReference type="InterPro" id="IPR008271">
    <property type="entry name" value="Ser/Thr_kinase_AS"/>
</dbReference>
<evidence type="ECO:0000256" key="11">
    <source>
        <dbReference type="ARBA" id="ARBA00023170"/>
    </source>
</evidence>
<evidence type="ECO:0000256" key="2">
    <source>
        <dbReference type="ARBA" id="ARBA00022527"/>
    </source>
</evidence>
<evidence type="ECO:0000256" key="8">
    <source>
        <dbReference type="ARBA" id="ARBA00022840"/>
    </source>
</evidence>
<evidence type="ECO:0000256" key="1">
    <source>
        <dbReference type="ARBA" id="ARBA00004167"/>
    </source>
</evidence>
<keyword evidence="10" id="KW-0472">Membrane</keyword>
<evidence type="ECO:0000256" key="13">
    <source>
        <dbReference type="RuleBase" id="RU000304"/>
    </source>
</evidence>
<dbReference type="PROSITE" id="PS00108">
    <property type="entry name" value="PROTEIN_KINASE_ST"/>
    <property type="match status" value="1"/>
</dbReference>
<dbReference type="CDD" id="cd14066">
    <property type="entry name" value="STKc_IRAK"/>
    <property type="match status" value="1"/>
</dbReference>
<keyword evidence="6 12" id="KW-0547">Nucleotide-binding</keyword>
<dbReference type="FunFam" id="3.30.200.20:FF:000039">
    <property type="entry name" value="receptor-like protein kinase FERONIA"/>
    <property type="match status" value="1"/>
</dbReference>
<dbReference type="InterPro" id="IPR017441">
    <property type="entry name" value="Protein_kinase_ATP_BS"/>
</dbReference>
<keyword evidence="8 12" id="KW-0067">ATP-binding</keyword>
<dbReference type="InterPro" id="IPR001245">
    <property type="entry name" value="Ser-Thr/Tyr_kinase_cat_dom"/>
</dbReference>
<keyword evidence="4" id="KW-0808">Transferase</keyword>
<evidence type="ECO:0000313" key="15">
    <source>
        <dbReference type="EMBL" id="WOH12870.1"/>
    </source>
</evidence>
<evidence type="ECO:0000313" key="16">
    <source>
        <dbReference type="Proteomes" id="UP000077755"/>
    </source>
</evidence>
<reference evidence="15" key="1">
    <citation type="journal article" date="2016" name="Nat. Genet.">
        <title>A high-quality carrot genome assembly provides new insights into carotenoid accumulation and asterid genome evolution.</title>
        <authorList>
            <person name="Iorizzo M."/>
            <person name="Ellison S."/>
            <person name="Senalik D."/>
            <person name="Zeng P."/>
            <person name="Satapoomin P."/>
            <person name="Huang J."/>
            <person name="Bowman M."/>
            <person name="Iovene M."/>
            <person name="Sanseverino W."/>
            <person name="Cavagnaro P."/>
            <person name="Yildiz M."/>
            <person name="Macko-Podgorni A."/>
            <person name="Moranska E."/>
            <person name="Grzebelus E."/>
            <person name="Grzebelus D."/>
            <person name="Ashrafi H."/>
            <person name="Zheng Z."/>
            <person name="Cheng S."/>
            <person name="Spooner D."/>
            <person name="Van Deynze A."/>
            <person name="Simon P."/>
        </authorList>
    </citation>
    <scope>NUCLEOTIDE SEQUENCE</scope>
    <source>
        <tissue evidence="15">Leaf</tissue>
    </source>
</reference>
<evidence type="ECO:0000256" key="10">
    <source>
        <dbReference type="ARBA" id="ARBA00023136"/>
    </source>
</evidence>
<evidence type="ECO:0000256" key="4">
    <source>
        <dbReference type="ARBA" id="ARBA00022679"/>
    </source>
</evidence>
<evidence type="ECO:0000256" key="9">
    <source>
        <dbReference type="ARBA" id="ARBA00022989"/>
    </source>
</evidence>
<keyword evidence="16" id="KW-1185">Reference proteome</keyword>
<dbReference type="SUPFAM" id="SSF56112">
    <property type="entry name" value="Protein kinase-like (PK-like)"/>
    <property type="match status" value="1"/>
</dbReference>
<proteinExistence type="inferred from homology"/>
<keyword evidence="5" id="KW-0812">Transmembrane</keyword>
<evidence type="ECO:0000259" key="14">
    <source>
        <dbReference type="PROSITE" id="PS50011"/>
    </source>
</evidence>
<keyword evidence="2 13" id="KW-0723">Serine/threonine-protein kinase</keyword>
<evidence type="ECO:0000256" key="3">
    <source>
        <dbReference type="ARBA" id="ARBA00022553"/>
    </source>
</evidence>
<keyword evidence="9" id="KW-1133">Transmembrane helix</keyword>
<dbReference type="Gene3D" id="1.10.510.10">
    <property type="entry name" value="Transferase(Phosphotransferase) domain 1"/>
    <property type="match status" value="1"/>
</dbReference>
<evidence type="ECO:0000256" key="7">
    <source>
        <dbReference type="ARBA" id="ARBA00022777"/>
    </source>
</evidence>
<dbReference type="GO" id="GO:0005524">
    <property type="term" value="F:ATP binding"/>
    <property type="evidence" value="ECO:0007669"/>
    <property type="project" value="UniProtKB-UniRule"/>
</dbReference>
<name>A0AAF0XRK9_DAUCS</name>
<comment type="similarity">
    <text evidence="13">Belongs to the protein kinase superfamily.</text>
</comment>
<evidence type="ECO:0000256" key="6">
    <source>
        <dbReference type="ARBA" id="ARBA00022741"/>
    </source>
</evidence>
<organism evidence="15 16">
    <name type="scientific">Daucus carota subsp. sativus</name>
    <name type="common">Carrot</name>
    <dbReference type="NCBI Taxonomy" id="79200"/>
    <lineage>
        <taxon>Eukaryota</taxon>
        <taxon>Viridiplantae</taxon>
        <taxon>Streptophyta</taxon>
        <taxon>Embryophyta</taxon>
        <taxon>Tracheophyta</taxon>
        <taxon>Spermatophyta</taxon>
        <taxon>Magnoliopsida</taxon>
        <taxon>eudicotyledons</taxon>
        <taxon>Gunneridae</taxon>
        <taxon>Pentapetalae</taxon>
        <taxon>asterids</taxon>
        <taxon>campanulids</taxon>
        <taxon>Apiales</taxon>
        <taxon>Apiaceae</taxon>
        <taxon>Apioideae</taxon>
        <taxon>Scandiceae</taxon>
        <taxon>Daucinae</taxon>
        <taxon>Daucus</taxon>
        <taxon>Daucus sect. Daucus</taxon>
    </lineage>
</organism>
<dbReference type="GO" id="GO:0004714">
    <property type="term" value="F:transmembrane receptor protein tyrosine kinase activity"/>
    <property type="evidence" value="ECO:0007669"/>
    <property type="project" value="InterPro"/>
</dbReference>
<dbReference type="PROSITE" id="PS50011">
    <property type="entry name" value="PROTEIN_KINASE_DOM"/>
    <property type="match status" value="1"/>
</dbReference>
<feature type="domain" description="Protein kinase" evidence="14">
    <location>
        <begin position="42"/>
        <end position="323"/>
    </location>
</feature>
<dbReference type="Pfam" id="PF07714">
    <property type="entry name" value="PK_Tyr_Ser-Thr"/>
    <property type="match status" value="1"/>
</dbReference>
<dbReference type="PANTHER" id="PTHR27003">
    <property type="entry name" value="OS07G0166700 PROTEIN"/>
    <property type="match status" value="1"/>
</dbReference>
<dbReference type="SMART" id="SM00220">
    <property type="entry name" value="S_TKc"/>
    <property type="match status" value="1"/>
</dbReference>
<protein>
    <recommendedName>
        <fullName evidence="14">Protein kinase domain-containing protein</fullName>
    </recommendedName>
</protein>
<evidence type="ECO:0000256" key="5">
    <source>
        <dbReference type="ARBA" id="ARBA00022692"/>
    </source>
</evidence>
<keyword evidence="3" id="KW-0597">Phosphoprotein</keyword>
<dbReference type="Proteomes" id="UP000077755">
    <property type="component" value="Chromosome 8"/>
</dbReference>
<evidence type="ECO:0000256" key="12">
    <source>
        <dbReference type="PROSITE-ProRule" id="PRU10141"/>
    </source>
</evidence>
<dbReference type="PROSITE" id="PS00107">
    <property type="entry name" value="PROTEIN_KINASE_ATP"/>
    <property type="match status" value="1"/>
</dbReference>
<reference evidence="15" key="2">
    <citation type="submission" date="2022-03" db="EMBL/GenBank/DDBJ databases">
        <title>Draft title - Genomic analysis of global carrot germplasm unveils the trajectory of domestication and the origin of high carotenoid orange carrot.</title>
        <authorList>
            <person name="Iorizzo M."/>
            <person name="Ellison S."/>
            <person name="Senalik D."/>
            <person name="Macko-Podgorni A."/>
            <person name="Grzebelus D."/>
            <person name="Bostan H."/>
            <person name="Rolling W."/>
            <person name="Curaba J."/>
            <person name="Simon P."/>
        </authorList>
    </citation>
    <scope>NUCLEOTIDE SEQUENCE</scope>
    <source>
        <tissue evidence="15">Leaf</tissue>
    </source>
</reference>
<keyword evidence="7" id="KW-0418">Kinase</keyword>
<dbReference type="FunFam" id="1.10.510.10:FF:000146">
    <property type="entry name" value="LRR receptor-like serine/threonine-protein kinase IOS1"/>
    <property type="match status" value="1"/>
</dbReference>
<sequence length="389" mass="43155">MYKLRELHEPEYTEEDLNFLLASGGICRCFSLAEILLATNNFDEECLIGKGGSAKVYKGVIDDGATTVAIKRLSYISKQAVGSMFRTEIEMLSKFRHSHLVSLVGYCHEWHEMILVFEYISQGTLSDHLHQSFVKGYDTLSWIQRLKICIGAAQGLDYLHTGTSTSQRVIHRDVKSTNILLDGNLEAKIADFGISKIVATNQGCTYVSTAVRGTFGYMDPSYFTTGRLTRKSDVYAFGVVLFEVLSGRRAVNLSRDDEQLGLAGWAQNCIKQGRMNEIIDSNLKMQISKKSLLAFVKIASQCLNAQPSCRPTIAEVVVILEFSLALQGNSDATPIKGAIYTGYSGRCSTAVEVVYGKNHVKPFEINRWRATFSRKVCQILSTSIRSSSG</sequence>
<feature type="binding site" evidence="12">
    <location>
        <position position="71"/>
    </location>
    <ligand>
        <name>ATP</name>
        <dbReference type="ChEBI" id="CHEBI:30616"/>
    </ligand>
</feature>
<dbReference type="InterPro" id="IPR045272">
    <property type="entry name" value="ANXUR1/2-like"/>
</dbReference>
<keyword evidence="11" id="KW-0675">Receptor</keyword>
<dbReference type="GO" id="GO:0009506">
    <property type="term" value="C:plasmodesma"/>
    <property type="evidence" value="ECO:0007669"/>
    <property type="project" value="TreeGrafter"/>
</dbReference>
<dbReference type="GO" id="GO:0005886">
    <property type="term" value="C:plasma membrane"/>
    <property type="evidence" value="ECO:0007669"/>
    <property type="project" value="TreeGrafter"/>
</dbReference>
<dbReference type="Gene3D" id="3.30.200.20">
    <property type="entry name" value="Phosphorylase Kinase, domain 1"/>
    <property type="match status" value="1"/>
</dbReference>
<dbReference type="PANTHER" id="PTHR27003:SF467">
    <property type="entry name" value="PROTEIN KINASE DOMAIN-CONTAINING PROTEIN"/>
    <property type="match status" value="1"/>
</dbReference>
<gene>
    <name evidence="15" type="ORF">DCAR_0832379</name>
</gene>
<dbReference type="GO" id="GO:0004674">
    <property type="term" value="F:protein serine/threonine kinase activity"/>
    <property type="evidence" value="ECO:0007669"/>
    <property type="project" value="UniProtKB-KW"/>
</dbReference>
<dbReference type="InterPro" id="IPR011009">
    <property type="entry name" value="Kinase-like_dom_sf"/>
</dbReference>
<dbReference type="EMBL" id="CP093350">
    <property type="protein sequence ID" value="WOH12870.1"/>
    <property type="molecule type" value="Genomic_DNA"/>
</dbReference>
<comment type="subcellular location">
    <subcellularLocation>
        <location evidence="1">Membrane</location>
        <topology evidence="1">Single-pass membrane protein</topology>
    </subcellularLocation>
</comment>
<dbReference type="AlphaFoldDB" id="A0AAF0XRK9"/>
<dbReference type="InterPro" id="IPR000719">
    <property type="entry name" value="Prot_kinase_dom"/>
</dbReference>